<dbReference type="Proteomes" id="UP000030653">
    <property type="component" value="Unassembled WGS sequence"/>
</dbReference>
<gene>
    <name evidence="2" type="ORF">DACRYDRAFT_112050</name>
</gene>
<protein>
    <submittedName>
        <fullName evidence="2">Uncharacterized protein</fullName>
    </submittedName>
</protein>
<organism evidence="2 3">
    <name type="scientific">Dacryopinax primogenitus (strain DJM 731)</name>
    <name type="common">Brown rot fungus</name>
    <dbReference type="NCBI Taxonomy" id="1858805"/>
    <lineage>
        <taxon>Eukaryota</taxon>
        <taxon>Fungi</taxon>
        <taxon>Dikarya</taxon>
        <taxon>Basidiomycota</taxon>
        <taxon>Agaricomycotina</taxon>
        <taxon>Dacrymycetes</taxon>
        <taxon>Dacrymycetales</taxon>
        <taxon>Dacrymycetaceae</taxon>
        <taxon>Dacryopinax</taxon>
    </lineage>
</organism>
<dbReference type="OrthoDB" id="3389649at2759"/>
<evidence type="ECO:0000256" key="1">
    <source>
        <dbReference type="SAM" id="MobiDB-lite"/>
    </source>
</evidence>
<sequence length="444" mass="49922">MAMAITFQTIQAIPKTSSRGIFGTFKAFGTISKPMDPRARWPERPDSYVPLKLSNFLIRLDFNSWLDNNLGGHCLWRDLPKVLLRQKRVLVGVTQHIPLPGTHEQPYKWSTLSQWAFHVAMWDGTIFVRDLTSAEMTPVDRPLVLCTNGVVFTVADIHAIFGLDFNQPVELAVPLEAPPVSWRAIAGEIERSDGQDISDIRHPGLINHRPKDSDDLSEFVFTASNGKKRPFMHQPASEFTSATTTFVSDVAPMKRKKSSQQTRRRPRQSQHLSSALGCSAQEGTKDPVPQERPSPSFQFLHPNPPSYRDNRTTNRLRRRLDVAALETGYAPSSSALPPKPSNSIGSVDVMMLSMDYNLIEDVNFYLPISDAFEAYWSAPLHGDNIAQSVWVSPALGSNRPTLKAESKGFAAWIRHQARWKGRHGEILPYVQAYTEYRQFILSSA</sequence>
<dbReference type="HOGENOM" id="CLU_616805_0_0_1"/>
<dbReference type="GeneID" id="63684400"/>
<name>M5FPH9_DACPD</name>
<feature type="region of interest" description="Disordered" evidence="1">
    <location>
        <begin position="243"/>
        <end position="315"/>
    </location>
</feature>
<dbReference type="AlphaFoldDB" id="M5FPH9"/>
<dbReference type="EMBL" id="JH795878">
    <property type="protein sequence ID" value="EJT97088.1"/>
    <property type="molecule type" value="Genomic_DNA"/>
</dbReference>
<keyword evidence="3" id="KW-1185">Reference proteome</keyword>
<feature type="compositionally biased region" description="Basic residues" evidence="1">
    <location>
        <begin position="253"/>
        <end position="268"/>
    </location>
</feature>
<proteinExistence type="predicted"/>
<reference evidence="2 3" key="1">
    <citation type="journal article" date="2012" name="Science">
        <title>The Paleozoic origin of enzymatic lignin decomposition reconstructed from 31 fungal genomes.</title>
        <authorList>
            <person name="Floudas D."/>
            <person name="Binder M."/>
            <person name="Riley R."/>
            <person name="Barry K."/>
            <person name="Blanchette R.A."/>
            <person name="Henrissat B."/>
            <person name="Martinez A.T."/>
            <person name="Otillar R."/>
            <person name="Spatafora J.W."/>
            <person name="Yadav J.S."/>
            <person name="Aerts A."/>
            <person name="Benoit I."/>
            <person name="Boyd A."/>
            <person name="Carlson A."/>
            <person name="Copeland A."/>
            <person name="Coutinho P.M."/>
            <person name="de Vries R.P."/>
            <person name="Ferreira P."/>
            <person name="Findley K."/>
            <person name="Foster B."/>
            <person name="Gaskell J."/>
            <person name="Glotzer D."/>
            <person name="Gorecki P."/>
            <person name="Heitman J."/>
            <person name="Hesse C."/>
            <person name="Hori C."/>
            <person name="Igarashi K."/>
            <person name="Jurgens J.A."/>
            <person name="Kallen N."/>
            <person name="Kersten P."/>
            <person name="Kohler A."/>
            <person name="Kuees U."/>
            <person name="Kumar T.K.A."/>
            <person name="Kuo A."/>
            <person name="LaButti K."/>
            <person name="Larrondo L.F."/>
            <person name="Lindquist E."/>
            <person name="Ling A."/>
            <person name="Lombard V."/>
            <person name="Lucas S."/>
            <person name="Lundell T."/>
            <person name="Martin R."/>
            <person name="McLaughlin D.J."/>
            <person name="Morgenstern I."/>
            <person name="Morin E."/>
            <person name="Murat C."/>
            <person name="Nagy L.G."/>
            <person name="Nolan M."/>
            <person name="Ohm R.A."/>
            <person name="Patyshakuliyeva A."/>
            <person name="Rokas A."/>
            <person name="Ruiz-Duenas F.J."/>
            <person name="Sabat G."/>
            <person name="Salamov A."/>
            <person name="Samejima M."/>
            <person name="Schmutz J."/>
            <person name="Slot J.C."/>
            <person name="St John F."/>
            <person name="Stenlid J."/>
            <person name="Sun H."/>
            <person name="Sun S."/>
            <person name="Syed K."/>
            <person name="Tsang A."/>
            <person name="Wiebenga A."/>
            <person name="Young D."/>
            <person name="Pisabarro A."/>
            <person name="Eastwood D.C."/>
            <person name="Martin F."/>
            <person name="Cullen D."/>
            <person name="Grigoriev I.V."/>
            <person name="Hibbett D.S."/>
        </authorList>
    </citation>
    <scope>NUCLEOTIDE SEQUENCE [LARGE SCALE GENOMIC DNA]</scope>
    <source>
        <strain evidence="2 3">DJM-731 SS1</strain>
    </source>
</reference>
<evidence type="ECO:0000313" key="2">
    <source>
        <dbReference type="EMBL" id="EJT97088.1"/>
    </source>
</evidence>
<dbReference type="RefSeq" id="XP_040623986.1">
    <property type="nucleotide sequence ID" value="XM_040769338.1"/>
</dbReference>
<accession>M5FPH9</accession>
<evidence type="ECO:0000313" key="3">
    <source>
        <dbReference type="Proteomes" id="UP000030653"/>
    </source>
</evidence>